<sequence>MHTIWKNKALYLLLWFGCSAAWAQTGRSLSLANDRIKVTWQSAAGGWQIRQVAVRKGQQWVNLATPSGESTLLYAAAPPPDKPVTTFRSITGEEFPGPKYHYQATQWAESTNPVSLNTAGQAIHFFPKEAKQAGANSLRFQQETEAGTVTTEWTLDPKFPSDIVVKQTLTAKKDGYYSLASPTLASVNEQQLAWATVPGYFQGNTLQPNFALAYAYGHGIPSLPVIYRERCASTLSPMVSTRNGLTLSVIPEPGLARDPWGKDKITQIDWHIGLSHMNRKAQLSPTVYYPVLGEPKSAMKAGEQVSYTFRYSLTDGDWFKALNHAVYDIYQFRESLALRQSKQSLTNRIEKMHHYLTDPQTSMWNVEEFNGRKIGAQSYLGGVVGSNKDAMKNSDYGAMWMLATATRDPLLTEKVVPYALNFKLAQQQTQDGFFKGAAVGQYYLAKSRKFVEEWGEVVEPIGLTYYTMLDVGNMLLFEPNNTELKERLRLGADRLLTWQKPNGSWAVAYDRHTEQEIFKDVQDVRPTFYGLIVAYRLLKDPKYLQAARKGADWFIDNAIKTGSFLGVCGDARYAPDFATGQSAQALLDLYDLTKDTRYKEAAITAAKIYTTSIYTHPIPNRTIKTVNGVQREDWEIAQSGLSFEHGGIFGSATRHGPIQLASHAGLFIRMYQLTKEPLFADMARTAAIGRDAFVDPKTSVASYYWQAMNRGAGPYPHHAWWQVGWITDYLLAEAELRSGGQVSFPRGFVTPKVGPHQTYGFAPGTVYGDKANLIIREGLLRANSPSVDYILSHSTGSNKVYVALLNNRAQPTQLTFSLDKDKLGTEQKVQITRMQWLDSGGNVQATNGQVSLEIPAFGIKVLAVTYAPNGDQTSIK</sequence>
<comment type="caution">
    <text evidence="2">The sequence shown here is derived from an EMBL/GenBank/DDBJ whole genome shotgun (WGS) entry which is preliminary data.</text>
</comment>
<feature type="chain" id="PRO_5045045555" description="Glycerophosphoryl diester phosphodiesterase" evidence="1">
    <location>
        <begin position="24"/>
        <end position="876"/>
    </location>
</feature>
<dbReference type="InterPro" id="IPR008928">
    <property type="entry name" value="6-hairpin_glycosidase_sf"/>
</dbReference>
<accession>A0ABP8N2D8</accession>
<dbReference type="EMBL" id="BAABHD010000030">
    <property type="protein sequence ID" value="GAA4458199.1"/>
    <property type="molecule type" value="Genomic_DNA"/>
</dbReference>
<evidence type="ECO:0000256" key="1">
    <source>
        <dbReference type="SAM" id="SignalP"/>
    </source>
</evidence>
<dbReference type="InterPro" id="IPR013780">
    <property type="entry name" value="Glyco_hydro_b"/>
</dbReference>
<gene>
    <name evidence="2" type="ORF">GCM10023189_30040</name>
</gene>
<keyword evidence="1" id="KW-0732">Signal</keyword>
<keyword evidence="3" id="KW-1185">Reference proteome</keyword>
<dbReference type="Gene3D" id="1.50.10.20">
    <property type="match status" value="1"/>
</dbReference>
<reference evidence="3" key="1">
    <citation type="journal article" date="2019" name="Int. J. Syst. Evol. Microbiol.">
        <title>The Global Catalogue of Microorganisms (GCM) 10K type strain sequencing project: providing services to taxonomists for standard genome sequencing and annotation.</title>
        <authorList>
            <consortium name="The Broad Institute Genomics Platform"/>
            <consortium name="The Broad Institute Genome Sequencing Center for Infectious Disease"/>
            <person name="Wu L."/>
            <person name="Ma J."/>
        </authorList>
    </citation>
    <scope>NUCLEOTIDE SEQUENCE [LARGE SCALE GENOMIC DNA]</scope>
    <source>
        <strain evidence="3">JCM 17927</strain>
    </source>
</reference>
<dbReference type="Proteomes" id="UP001501175">
    <property type="component" value="Unassembled WGS sequence"/>
</dbReference>
<evidence type="ECO:0000313" key="2">
    <source>
        <dbReference type="EMBL" id="GAA4458199.1"/>
    </source>
</evidence>
<dbReference type="Gene3D" id="2.60.40.1180">
    <property type="entry name" value="Golgi alpha-mannosidase II"/>
    <property type="match status" value="1"/>
</dbReference>
<name>A0ABP8N2D8_9BACT</name>
<dbReference type="SUPFAM" id="SSF48208">
    <property type="entry name" value="Six-hairpin glycosidases"/>
    <property type="match status" value="1"/>
</dbReference>
<evidence type="ECO:0008006" key="4">
    <source>
        <dbReference type="Google" id="ProtNLM"/>
    </source>
</evidence>
<feature type="signal peptide" evidence="1">
    <location>
        <begin position="1"/>
        <end position="23"/>
    </location>
</feature>
<dbReference type="RefSeq" id="WP_345244684.1">
    <property type="nucleotide sequence ID" value="NZ_BAABHD010000030.1"/>
</dbReference>
<proteinExistence type="predicted"/>
<protein>
    <recommendedName>
        <fullName evidence="4">Glycerophosphoryl diester phosphodiesterase</fullName>
    </recommendedName>
</protein>
<evidence type="ECO:0000313" key="3">
    <source>
        <dbReference type="Proteomes" id="UP001501175"/>
    </source>
</evidence>
<organism evidence="2 3">
    <name type="scientific">Nibrella saemangeumensis</name>
    <dbReference type="NCBI Taxonomy" id="1084526"/>
    <lineage>
        <taxon>Bacteria</taxon>
        <taxon>Pseudomonadati</taxon>
        <taxon>Bacteroidota</taxon>
        <taxon>Cytophagia</taxon>
        <taxon>Cytophagales</taxon>
        <taxon>Spirosomataceae</taxon>
        <taxon>Nibrella</taxon>
    </lineage>
</organism>